<dbReference type="EMBL" id="SOAU01000001">
    <property type="protein sequence ID" value="TDT17223.1"/>
    <property type="molecule type" value="Genomic_DNA"/>
</dbReference>
<dbReference type="RefSeq" id="WP_133869523.1">
    <property type="nucleotide sequence ID" value="NZ_SOAU01000001.1"/>
</dbReference>
<evidence type="ECO:0000313" key="2">
    <source>
        <dbReference type="Proteomes" id="UP000294558"/>
    </source>
</evidence>
<evidence type="ECO:0000313" key="1">
    <source>
        <dbReference type="EMBL" id="TDT17223.1"/>
    </source>
</evidence>
<protein>
    <submittedName>
        <fullName evidence="1">Uncharacterized protein DUF429</fullName>
    </submittedName>
</protein>
<reference evidence="1 2" key="1">
    <citation type="submission" date="2019-03" db="EMBL/GenBank/DDBJ databases">
        <title>Sequencing the genomes of 1000 actinobacteria strains.</title>
        <authorList>
            <person name="Klenk H.-P."/>
        </authorList>
    </citation>
    <scope>NUCLEOTIDE SEQUENCE [LARGE SCALE GENOMIC DNA]</scope>
    <source>
        <strain evidence="1 2">DSM 18936</strain>
    </source>
</reference>
<keyword evidence="2" id="KW-1185">Reference proteome</keyword>
<name>A0A4R7I3Q9_9ACTN</name>
<gene>
    <name evidence="1" type="ORF">BDK89_2831</name>
</gene>
<dbReference type="InterPro" id="IPR007362">
    <property type="entry name" value="DUF429"/>
</dbReference>
<dbReference type="Pfam" id="PF04250">
    <property type="entry name" value="DUF429"/>
    <property type="match status" value="1"/>
</dbReference>
<dbReference type="OrthoDB" id="4870479at2"/>
<accession>A0A4R7I3Q9</accession>
<dbReference type="Proteomes" id="UP000294558">
    <property type="component" value="Unassembled WGS sequence"/>
</dbReference>
<comment type="caution">
    <text evidence="1">The sequence shown here is derived from an EMBL/GenBank/DDBJ whole genome shotgun (WGS) entry which is preliminary data.</text>
</comment>
<proteinExistence type="predicted"/>
<dbReference type="AlphaFoldDB" id="A0A4R7I3Q9"/>
<sequence>MRLIGIDLAASPASTGVVVIERATRGWVARAVDDEADDDLLVSLAVDADAIGVDAPLGWPDAFVEAVAAHHRGGRWTGTTDRRPLTHRLTDLVTREIVGRYPLSVSADLLGVVAMRAALLQQRWADEVWAGEPAARDGSGVVSETYPAAAFAAWTIACRGYKARNRPEEARAVRDSIVRELARSTTSWLDSTAIADAAVASDHVLDAWVCALIALAVRAGATAGPDPAQVDVARREGWIHVPTSPLDALRPPGRTR</sequence>
<organism evidence="1 2">
    <name type="scientific">Ilumatobacter fluminis</name>
    <dbReference type="NCBI Taxonomy" id="467091"/>
    <lineage>
        <taxon>Bacteria</taxon>
        <taxon>Bacillati</taxon>
        <taxon>Actinomycetota</taxon>
        <taxon>Acidimicrobiia</taxon>
        <taxon>Acidimicrobiales</taxon>
        <taxon>Ilumatobacteraceae</taxon>
        <taxon>Ilumatobacter</taxon>
    </lineage>
</organism>